<gene>
    <name evidence="2" type="ORF">SAMN02745207_00463</name>
</gene>
<evidence type="ECO:0000313" key="3">
    <source>
        <dbReference type="Proteomes" id="UP000184447"/>
    </source>
</evidence>
<keyword evidence="1" id="KW-0472">Membrane</keyword>
<keyword evidence="3" id="KW-1185">Reference proteome</keyword>
<dbReference type="OrthoDB" id="8097020at2"/>
<dbReference type="Proteomes" id="UP000184447">
    <property type="component" value="Unassembled WGS sequence"/>
</dbReference>
<sequence>MARRDDVNSLYYLPNKISYVLQKVFWINVAASVFTWFIKNEIFLEVLFVLQIILSITYVVANIIDDNFFWYRAEKTRRQASIENAFGIDFTEYKTKKYYNNNFPKNADKFSVNAFESILHSKTTAGLMLLSKGIKTAIACIVFLCACLVYKKYGVLLIISQTVFSSYFLEEFIKLLLFKLRLDKLYEDLYRQLITVGIKDEKQKALILAYAIEYEAIKAHYKVRLSEKIFFKHNSNTSIIWNEICEKIKIE</sequence>
<keyword evidence="1" id="KW-1133">Transmembrane helix</keyword>
<organism evidence="2 3">
    <name type="scientific">Clostridium grantii DSM 8605</name>
    <dbReference type="NCBI Taxonomy" id="1121316"/>
    <lineage>
        <taxon>Bacteria</taxon>
        <taxon>Bacillati</taxon>
        <taxon>Bacillota</taxon>
        <taxon>Clostridia</taxon>
        <taxon>Eubacteriales</taxon>
        <taxon>Clostridiaceae</taxon>
        <taxon>Clostridium</taxon>
    </lineage>
</organism>
<name>A0A1M5RD07_9CLOT</name>
<evidence type="ECO:0000256" key="1">
    <source>
        <dbReference type="SAM" id="Phobius"/>
    </source>
</evidence>
<reference evidence="2 3" key="1">
    <citation type="submission" date="2016-11" db="EMBL/GenBank/DDBJ databases">
        <authorList>
            <person name="Jaros S."/>
            <person name="Januszkiewicz K."/>
            <person name="Wedrychowicz H."/>
        </authorList>
    </citation>
    <scope>NUCLEOTIDE SEQUENCE [LARGE SCALE GENOMIC DNA]</scope>
    <source>
        <strain evidence="2 3">DSM 8605</strain>
    </source>
</reference>
<dbReference type="AlphaFoldDB" id="A0A1M5RD07"/>
<protein>
    <submittedName>
        <fullName evidence="2">Uncharacterized protein</fullName>
    </submittedName>
</protein>
<dbReference type="RefSeq" id="WP_073336603.1">
    <property type="nucleotide sequence ID" value="NZ_FQXM01000003.1"/>
</dbReference>
<dbReference type="EMBL" id="FQXM01000003">
    <property type="protein sequence ID" value="SHH24161.1"/>
    <property type="molecule type" value="Genomic_DNA"/>
</dbReference>
<feature type="transmembrane region" description="Helical" evidence="1">
    <location>
        <begin position="133"/>
        <end position="150"/>
    </location>
</feature>
<dbReference type="STRING" id="1121316.SAMN02745207_00463"/>
<keyword evidence="1" id="KW-0812">Transmembrane</keyword>
<proteinExistence type="predicted"/>
<feature type="transmembrane region" description="Helical" evidence="1">
    <location>
        <begin position="20"/>
        <end position="38"/>
    </location>
</feature>
<evidence type="ECO:0000313" key="2">
    <source>
        <dbReference type="EMBL" id="SHH24161.1"/>
    </source>
</evidence>
<feature type="transmembrane region" description="Helical" evidence="1">
    <location>
        <begin position="43"/>
        <end position="64"/>
    </location>
</feature>
<accession>A0A1M5RD07</accession>